<protein>
    <submittedName>
        <fullName evidence="2">Uncharacterized protein</fullName>
    </submittedName>
</protein>
<gene>
    <name evidence="2" type="ORF">CROQUDRAFT_724675</name>
</gene>
<dbReference type="OrthoDB" id="3357341at2759"/>
<accession>A0A9P6NFJ4</accession>
<dbReference type="EMBL" id="MU167324">
    <property type="protein sequence ID" value="KAG0143267.1"/>
    <property type="molecule type" value="Genomic_DNA"/>
</dbReference>
<feature type="region of interest" description="Disordered" evidence="1">
    <location>
        <begin position="185"/>
        <end position="210"/>
    </location>
</feature>
<evidence type="ECO:0000313" key="3">
    <source>
        <dbReference type="Proteomes" id="UP000886653"/>
    </source>
</evidence>
<comment type="caution">
    <text evidence="2">The sequence shown here is derived from an EMBL/GenBank/DDBJ whole genome shotgun (WGS) entry which is preliminary data.</text>
</comment>
<dbReference type="Proteomes" id="UP000886653">
    <property type="component" value="Unassembled WGS sequence"/>
</dbReference>
<evidence type="ECO:0000256" key="1">
    <source>
        <dbReference type="SAM" id="MobiDB-lite"/>
    </source>
</evidence>
<keyword evidence="3" id="KW-1185">Reference proteome</keyword>
<dbReference type="AlphaFoldDB" id="A0A9P6NFJ4"/>
<name>A0A9P6NFJ4_9BASI</name>
<feature type="compositionally biased region" description="Polar residues" evidence="1">
    <location>
        <begin position="190"/>
        <end position="200"/>
    </location>
</feature>
<reference evidence="2" key="1">
    <citation type="submission" date="2013-11" db="EMBL/GenBank/DDBJ databases">
        <title>Genome sequence of the fusiform rust pathogen reveals effectors for host alternation and coevolution with pine.</title>
        <authorList>
            <consortium name="DOE Joint Genome Institute"/>
            <person name="Smith K."/>
            <person name="Pendleton A."/>
            <person name="Kubisiak T."/>
            <person name="Anderson C."/>
            <person name="Salamov A."/>
            <person name="Aerts A."/>
            <person name="Riley R."/>
            <person name="Clum A."/>
            <person name="Lindquist E."/>
            <person name="Ence D."/>
            <person name="Campbell M."/>
            <person name="Kronenberg Z."/>
            <person name="Feau N."/>
            <person name="Dhillon B."/>
            <person name="Hamelin R."/>
            <person name="Burleigh J."/>
            <person name="Smith J."/>
            <person name="Yandell M."/>
            <person name="Nelson C."/>
            <person name="Grigoriev I."/>
            <person name="Davis J."/>
        </authorList>
    </citation>
    <scope>NUCLEOTIDE SEQUENCE</scope>
    <source>
        <strain evidence="2">G11</strain>
    </source>
</reference>
<evidence type="ECO:0000313" key="2">
    <source>
        <dbReference type="EMBL" id="KAG0143267.1"/>
    </source>
</evidence>
<proteinExistence type="predicted"/>
<sequence length="334" mass="37554">MLDANLYTLSFVQSANEPGKLVLIEEGSGEPVYYRLRTGQDEGHRIELYHSLTDAGLASLHNLSSKLKLVSLQNPAAAIELRNSGYIHWEWTFEFGRDAKFCWRRDIVGLKSNKKGFTCWMVRKPDPDYPCAIYRPASSTSPNPSCQILDFNIRRIEVIEDRRGLEVVILLSLLAFTESWSDYENRRPSEQASPPNNIQPLPQPTSLPPAQIDSVSTEPNEILVTESCTIDASVELGLKLLSDPLLLYVYVHAPTPSTLSKAVKVAESIKRTRAKKFGEDLQQYVVDDIISLSLKGKQKQGTTMSSNTSSNTLKIIYHVHLLMNFYLSHRSKAV</sequence>
<organism evidence="2 3">
    <name type="scientific">Cronartium quercuum f. sp. fusiforme G11</name>
    <dbReference type="NCBI Taxonomy" id="708437"/>
    <lineage>
        <taxon>Eukaryota</taxon>
        <taxon>Fungi</taxon>
        <taxon>Dikarya</taxon>
        <taxon>Basidiomycota</taxon>
        <taxon>Pucciniomycotina</taxon>
        <taxon>Pucciniomycetes</taxon>
        <taxon>Pucciniales</taxon>
        <taxon>Coleosporiaceae</taxon>
        <taxon>Cronartium</taxon>
    </lineage>
</organism>